<reference evidence="2" key="1">
    <citation type="submission" date="2017-09" db="EMBL/GenBank/DDBJ databases">
        <title>Depth-based differentiation of microbial function through sediment-hosted aquifers and enrichment of novel symbionts in the deep terrestrial subsurface.</title>
        <authorList>
            <person name="Probst A.J."/>
            <person name="Ladd B."/>
            <person name="Jarett J.K."/>
            <person name="Geller-Mcgrath D.E."/>
            <person name="Sieber C.M.K."/>
            <person name="Emerson J.B."/>
            <person name="Anantharaman K."/>
            <person name="Thomas B.C."/>
            <person name="Malmstrom R."/>
            <person name="Stieglmeier M."/>
            <person name="Klingl A."/>
            <person name="Woyke T."/>
            <person name="Ryan C.M."/>
            <person name="Banfield J.F."/>
        </authorList>
    </citation>
    <scope>NUCLEOTIDE SEQUENCE [LARGE SCALE GENOMIC DNA]</scope>
</reference>
<sequence length="488" mass="55772">MKRIILTTVGITFLLTNFLFAQEIPQKEVSLTVYNQNFGLVKDIRYLNLKKGVNIIRFIDVAREIDATSVSFKSLRDPESCLITEQNFEYDLISRDKLLEKYLDKEIILERTEGQQENTYDKWATLGKGSQQHKEIIPKRTRVKGILLSTQGGILVKIGNELCLNPEGRIILPALPEGLITKPTLVWELENEKPGGHTVEVTYLTRGINWKADYVSIVDKDDKKIDLNGWVTIDNKSGATYKNAGLKLIAGEVHRVEERQKDRRGEMLYAKSGISAPQFEEKSFFEYHLYTLQRKTTLKDNQTKQISLFTADNVPVKKLFTYDGAIYRGPWSSSEKEPCNKKVAVSLNFENKKDYGLGIPLPKGKVRVYKKDSDGSLEFVGEDEIDHTPKDEKVKVFLGNAFDIVGERKCTEHKKISSDTYQNAYEITLSNHKNEDVVVTIIEHFYGDWQILSESQKHTKKDAFTIEYSVSVPKDGKSTVTYAALYKW</sequence>
<gene>
    <name evidence="1" type="ORF">COS11_07375</name>
</gene>
<evidence type="ECO:0000313" key="1">
    <source>
        <dbReference type="EMBL" id="PIV63449.1"/>
    </source>
</evidence>
<proteinExistence type="predicted"/>
<name>A0A2M7E6U3_9BACT</name>
<dbReference type="Proteomes" id="UP000228886">
    <property type="component" value="Unassembled WGS sequence"/>
</dbReference>
<dbReference type="PANTHER" id="PTHR38075:SF1">
    <property type="entry name" value="DUF4139 DOMAIN-CONTAINING PROTEIN"/>
    <property type="match status" value="1"/>
</dbReference>
<dbReference type="PANTHER" id="PTHR38075">
    <property type="entry name" value="DUF4139 DOMAIN-CONTAINING PROTEIN"/>
    <property type="match status" value="1"/>
</dbReference>
<dbReference type="AlphaFoldDB" id="A0A2M7E6U3"/>
<accession>A0A2M7E6U3</accession>
<protein>
    <submittedName>
        <fullName evidence="1">DUF4139 domain-containing protein</fullName>
    </submittedName>
</protein>
<comment type="caution">
    <text evidence="1">The sequence shown here is derived from an EMBL/GenBank/DDBJ whole genome shotgun (WGS) entry which is preliminary data.</text>
</comment>
<organism evidence="1 2">
    <name type="scientific">bacterium (Candidatus Ratteibacteria) CG01_land_8_20_14_3_00_40_19</name>
    <dbReference type="NCBI Taxonomy" id="2014290"/>
    <lineage>
        <taxon>Bacteria</taxon>
        <taxon>Candidatus Ratteibacteria</taxon>
    </lineage>
</organism>
<evidence type="ECO:0000313" key="2">
    <source>
        <dbReference type="Proteomes" id="UP000228886"/>
    </source>
</evidence>
<dbReference type="EMBL" id="PETL01000354">
    <property type="protein sequence ID" value="PIV63449.1"/>
    <property type="molecule type" value="Genomic_DNA"/>
</dbReference>